<sequence>MAKELAGDAGLWLPSELLEDDFFLDEKRRRVCGFGSHESSFASGLGSASDSPADSAAETESDEEDYLAGLTRRMTHSFLLDDDDEENTGLSTLAAQNPKVRLHSLLGFGGFQIVGSRVISGSPQSTLCGVGLMSAPGNESPNGTSQISPPTSPLEKSNDEPWDLLYKTTMENHETLQKQRTFYGFGALESATKPSPAPTSAPPKSFFPDPVLARRQLQAAQFYQLRQQQILKQQQQQQQQYAASAAAWGRSHNSRVRSCGGGYGEERSSPPLGLSPSAWPPLQKPPPPPPAAPPPPPPPQGSGMRAIFLAGAGAKRESAGTGVFLPRRPGAPADPRKKPSCSTVLLPIRVIQALNLNPDELGTQPRYPGGFVLDHDVLIGRSNSMLPHQKRSNNYLRPQPPSTVTTHELHLPQEWTY</sequence>
<dbReference type="AlphaFoldDB" id="A0A199VKF0"/>
<comment type="caution">
    <text evidence="2">The sequence shown here is derived from an EMBL/GenBank/DDBJ whole genome shotgun (WGS) entry which is preliminary data.</text>
</comment>
<protein>
    <submittedName>
        <fullName evidence="2">Uncharacterized protein</fullName>
    </submittedName>
</protein>
<organism evidence="2 3">
    <name type="scientific">Ananas comosus</name>
    <name type="common">Pineapple</name>
    <name type="synonym">Ananas ananas</name>
    <dbReference type="NCBI Taxonomy" id="4615"/>
    <lineage>
        <taxon>Eukaryota</taxon>
        <taxon>Viridiplantae</taxon>
        <taxon>Streptophyta</taxon>
        <taxon>Embryophyta</taxon>
        <taxon>Tracheophyta</taxon>
        <taxon>Spermatophyta</taxon>
        <taxon>Magnoliopsida</taxon>
        <taxon>Liliopsida</taxon>
        <taxon>Poales</taxon>
        <taxon>Bromeliaceae</taxon>
        <taxon>Bromelioideae</taxon>
        <taxon>Ananas</taxon>
    </lineage>
</organism>
<reference evidence="2 3" key="1">
    <citation type="journal article" date="2016" name="DNA Res.">
        <title>The draft genome of MD-2 pineapple using hybrid error correction of long reads.</title>
        <authorList>
            <person name="Redwan R.M."/>
            <person name="Saidin A."/>
            <person name="Kumar S.V."/>
        </authorList>
    </citation>
    <scope>NUCLEOTIDE SEQUENCE [LARGE SCALE GENOMIC DNA]</scope>
    <source>
        <strain evidence="3">cv. MD2</strain>
        <tissue evidence="2">Leaf</tissue>
    </source>
</reference>
<proteinExistence type="predicted"/>
<feature type="compositionally biased region" description="Low complexity" evidence="1">
    <location>
        <begin position="47"/>
        <end position="56"/>
    </location>
</feature>
<feature type="region of interest" description="Disordered" evidence="1">
    <location>
        <begin position="136"/>
        <end position="158"/>
    </location>
</feature>
<evidence type="ECO:0000313" key="2">
    <source>
        <dbReference type="EMBL" id="OAY77215.1"/>
    </source>
</evidence>
<gene>
    <name evidence="2" type="ORF">ACMD2_06135</name>
</gene>
<feature type="compositionally biased region" description="Polar residues" evidence="1">
    <location>
        <begin position="137"/>
        <end position="149"/>
    </location>
</feature>
<dbReference type="Proteomes" id="UP000092600">
    <property type="component" value="Unassembled WGS sequence"/>
</dbReference>
<feature type="region of interest" description="Disordered" evidence="1">
    <location>
        <begin position="37"/>
        <end position="63"/>
    </location>
</feature>
<dbReference type="PANTHER" id="PTHR33356">
    <property type="entry name" value="TIP41-LIKE PROTEIN"/>
    <property type="match status" value="1"/>
</dbReference>
<name>A0A199VKF0_ANACO</name>
<dbReference type="PANTHER" id="PTHR33356:SF5">
    <property type="entry name" value="TIP41-LIKE PROTEIN"/>
    <property type="match status" value="1"/>
</dbReference>
<feature type="region of interest" description="Disordered" evidence="1">
    <location>
        <begin position="189"/>
        <end position="208"/>
    </location>
</feature>
<feature type="compositionally biased region" description="Polar residues" evidence="1">
    <location>
        <begin position="388"/>
        <end position="406"/>
    </location>
</feature>
<accession>A0A199VKF0</accession>
<feature type="region of interest" description="Disordered" evidence="1">
    <location>
        <begin position="246"/>
        <end position="305"/>
    </location>
</feature>
<dbReference type="EMBL" id="LSRQ01001588">
    <property type="protein sequence ID" value="OAY77215.1"/>
    <property type="molecule type" value="Genomic_DNA"/>
</dbReference>
<evidence type="ECO:0000256" key="1">
    <source>
        <dbReference type="SAM" id="MobiDB-lite"/>
    </source>
</evidence>
<feature type="region of interest" description="Disordered" evidence="1">
    <location>
        <begin position="388"/>
        <end position="407"/>
    </location>
</feature>
<feature type="compositionally biased region" description="Pro residues" evidence="1">
    <location>
        <begin position="278"/>
        <end position="300"/>
    </location>
</feature>
<evidence type="ECO:0000313" key="3">
    <source>
        <dbReference type="Proteomes" id="UP000092600"/>
    </source>
</evidence>
<feature type="region of interest" description="Disordered" evidence="1">
    <location>
        <begin position="318"/>
        <end position="340"/>
    </location>
</feature>
<dbReference type="STRING" id="4615.A0A199VKF0"/>